<dbReference type="AlphaFoldDB" id="A0A5M6IN39"/>
<gene>
    <name evidence="1" type="ORF">F1189_23230</name>
</gene>
<accession>A0A5M6IN39</accession>
<name>A0A5M6IN39_9PROT</name>
<keyword evidence="2" id="KW-1185">Reference proteome</keyword>
<dbReference type="Proteomes" id="UP000325255">
    <property type="component" value="Unassembled WGS sequence"/>
</dbReference>
<organism evidence="1 2">
    <name type="scientific">Rhodovastum atsumiense</name>
    <dbReference type="NCBI Taxonomy" id="504468"/>
    <lineage>
        <taxon>Bacteria</taxon>
        <taxon>Pseudomonadati</taxon>
        <taxon>Pseudomonadota</taxon>
        <taxon>Alphaproteobacteria</taxon>
        <taxon>Acetobacterales</taxon>
        <taxon>Acetobacteraceae</taxon>
        <taxon>Rhodovastum</taxon>
    </lineage>
</organism>
<proteinExistence type="predicted"/>
<evidence type="ECO:0000313" key="1">
    <source>
        <dbReference type="EMBL" id="KAA5609676.1"/>
    </source>
</evidence>
<dbReference type="EMBL" id="VWPK01000046">
    <property type="protein sequence ID" value="KAA5609676.1"/>
    <property type="molecule type" value="Genomic_DNA"/>
</dbReference>
<dbReference type="OrthoDB" id="7219969at2"/>
<protein>
    <submittedName>
        <fullName evidence="1">Uncharacterized protein</fullName>
    </submittedName>
</protein>
<sequence length="113" mass="12440">MTDAERCAVLLEELTELRAVVRPSPGQRDRLAELERLTAKAPRPTLSLADLYARLRREIEAAGGQQAWARAHGISPTVLNDVLTARRDPGPTLLDALGLRRVVRYADVRSSAT</sequence>
<dbReference type="RefSeq" id="WP_150043313.1">
    <property type="nucleotide sequence ID" value="NZ_OW485608.1"/>
</dbReference>
<reference evidence="1 2" key="1">
    <citation type="submission" date="2019-09" db="EMBL/GenBank/DDBJ databases">
        <title>Genome sequence of Rhodovastum atsumiense, a diverse member of the Acetobacteraceae family of non-sulfur purple photosynthetic bacteria.</title>
        <authorList>
            <person name="Meyer T."/>
            <person name="Kyndt J."/>
        </authorList>
    </citation>
    <scope>NUCLEOTIDE SEQUENCE [LARGE SCALE GENOMIC DNA]</scope>
    <source>
        <strain evidence="1 2">DSM 21279</strain>
    </source>
</reference>
<comment type="caution">
    <text evidence="1">The sequence shown here is derived from an EMBL/GenBank/DDBJ whole genome shotgun (WGS) entry which is preliminary data.</text>
</comment>
<evidence type="ECO:0000313" key="2">
    <source>
        <dbReference type="Proteomes" id="UP000325255"/>
    </source>
</evidence>